<evidence type="ECO:0000256" key="1">
    <source>
        <dbReference type="ARBA" id="ARBA00023172"/>
    </source>
</evidence>
<dbReference type="GO" id="GO:0015074">
    <property type="term" value="P:DNA integration"/>
    <property type="evidence" value="ECO:0007669"/>
    <property type="project" value="InterPro"/>
</dbReference>
<gene>
    <name evidence="3" type="ORF">ARMA_1582</name>
</gene>
<keyword evidence="4" id="KW-1185">Reference proteome</keyword>
<dbReference type="AlphaFoldDB" id="A0A0M8K9E3"/>
<dbReference type="GO" id="GO:0006310">
    <property type="term" value="P:DNA recombination"/>
    <property type="evidence" value="ECO:0007669"/>
    <property type="project" value="UniProtKB-KW"/>
</dbReference>
<evidence type="ECO:0000259" key="2">
    <source>
        <dbReference type="PROSITE" id="PS51898"/>
    </source>
</evidence>
<dbReference type="SUPFAM" id="SSF56349">
    <property type="entry name" value="DNA breaking-rejoining enzymes"/>
    <property type="match status" value="1"/>
</dbReference>
<dbReference type="InterPro" id="IPR013762">
    <property type="entry name" value="Integrase-like_cat_sf"/>
</dbReference>
<evidence type="ECO:0000313" key="4">
    <source>
        <dbReference type="Proteomes" id="UP000037784"/>
    </source>
</evidence>
<proteinExistence type="predicted"/>
<organism evidence="3 4">
    <name type="scientific">Ardenticatena maritima</name>
    <dbReference type="NCBI Taxonomy" id="872965"/>
    <lineage>
        <taxon>Bacteria</taxon>
        <taxon>Bacillati</taxon>
        <taxon>Chloroflexota</taxon>
        <taxon>Ardenticatenia</taxon>
        <taxon>Ardenticatenales</taxon>
        <taxon>Ardenticatenaceae</taxon>
        <taxon>Ardenticatena</taxon>
    </lineage>
</organism>
<dbReference type="GO" id="GO:0003677">
    <property type="term" value="F:DNA binding"/>
    <property type="evidence" value="ECO:0007669"/>
    <property type="project" value="InterPro"/>
</dbReference>
<dbReference type="EMBL" id="BBZA01000118">
    <property type="protein sequence ID" value="GAP63159.1"/>
    <property type="molecule type" value="Genomic_DNA"/>
</dbReference>
<accession>A0A0M8K9E3</accession>
<name>A0A0M8K9E3_9CHLR</name>
<feature type="domain" description="Tyr recombinase" evidence="2">
    <location>
        <begin position="1"/>
        <end position="115"/>
    </location>
</feature>
<dbReference type="InParanoid" id="A0A0M8K9E3"/>
<evidence type="ECO:0000313" key="3">
    <source>
        <dbReference type="EMBL" id="GAP63159.1"/>
    </source>
</evidence>
<reference evidence="4" key="2">
    <citation type="submission" date="2015-08" db="EMBL/GenBank/DDBJ databases">
        <title>Draft Genome Sequence of a Heterotrophic Facultative Anaerobic Bacterium Ardenticatena maritima Strain 110S.</title>
        <authorList>
            <person name="Kawaichi S."/>
            <person name="Yoshida T."/>
            <person name="Sako Y."/>
            <person name="Nakamura R."/>
        </authorList>
    </citation>
    <scope>NUCLEOTIDE SEQUENCE [LARGE SCALE GENOMIC DNA]</scope>
    <source>
        <strain evidence="4">110S</strain>
    </source>
</reference>
<dbReference type="Gene3D" id="1.10.443.10">
    <property type="entry name" value="Intergrase catalytic core"/>
    <property type="match status" value="1"/>
</dbReference>
<comment type="caution">
    <text evidence="3">The sequence shown here is derived from an EMBL/GenBank/DDBJ whole genome shotgun (WGS) entry which is preliminary data.</text>
</comment>
<dbReference type="InterPro" id="IPR002104">
    <property type="entry name" value="Integrase_catalytic"/>
</dbReference>
<dbReference type="PROSITE" id="PS51898">
    <property type="entry name" value="TYR_RECOMBINASE"/>
    <property type="match status" value="1"/>
</dbReference>
<dbReference type="Proteomes" id="UP000037784">
    <property type="component" value="Unassembled WGS sequence"/>
</dbReference>
<protein>
    <recommendedName>
        <fullName evidence="2">Tyr recombinase domain-containing protein</fullName>
    </recommendedName>
</protein>
<dbReference type="InterPro" id="IPR011010">
    <property type="entry name" value="DNA_brk_join_enz"/>
</dbReference>
<sequence>MQRVFAHLTGLHLLIAQLLYGSGLRLMECLRLRVKDLDFEQFQVIVRDGKGQKDRVTVLPQALVEPLQRQLQHVQHVHQQDLARGYGAVFLPDALARKYPNAEREWIWQWVFPSA</sequence>
<keyword evidence="1" id="KW-0233">DNA recombination</keyword>
<dbReference type="Pfam" id="PF00589">
    <property type="entry name" value="Phage_integrase"/>
    <property type="match status" value="1"/>
</dbReference>
<reference evidence="3 4" key="1">
    <citation type="journal article" date="2015" name="Genome Announc.">
        <title>Draft Genome Sequence of a Heterotrophic Facultative Anaerobic Thermophilic Bacterium, Ardenticatena maritima Strain 110ST.</title>
        <authorList>
            <person name="Kawaichi S."/>
            <person name="Yoshida T."/>
            <person name="Sako Y."/>
            <person name="Nakamura R."/>
        </authorList>
    </citation>
    <scope>NUCLEOTIDE SEQUENCE [LARGE SCALE GENOMIC DNA]</scope>
    <source>
        <strain evidence="3 4">110S</strain>
    </source>
</reference>